<dbReference type="RefSeq" id="WP_066187494.1">
    <property type="nucleotide sequence ID" value="NZ_LCUJ01000010.1"/>
</dbReference>
<evidence type="ECO:0000256" key="1">
    <source>
        <dbReference type="ARBA" id="ARBA00004141"/>
    </source>
</evidence>
<gene>
    <name evidence="7" type="ORF">AAX29_01898</name>
</gene>
<evidence type="ECO:0000256" key="4">
    <source>
        <dbReference type="ARBA" id="ARBA00023136"/>
    </source>
</evidence>
<dbReference type="InterPro" id="IPR007016">
    <property type="entry name" value="O-antigen_ligase-rel_domated"/>
</dbReference>
<evidence type="ECO:0000313" key="8">
    <source>
        <dbReference type="Proteomes" id="UP000093281"/>
    </source>
</evidence>
<protein>
    <submittedName>
        <fullName evidence="7">O-Antigen ligase</fullName>
    </submittedName>
</protein>
<dbReference type="GO" id="GO:0016874">
    <property type="term" value="F:ligase activity"/>
    <property type="evidence" value="ECO:0007669"/>
    <property type="project" value="UniProtKB-KW"/>
</dbReference>
<feature type="transmembrane region" description="Helical" evidence="5">
    <location>
        <begin position="185"/>
        <end position="202"/>
    </location>
</feature>
<feature type="transmembrane region" description="Helical" evidence="5">
    <location>
        <begin position="160"/>
        <end position="178"/>
    </location>
</feature>
<keyword evidence="2 5" id="KW-0812">Transmembrane</keyword>
<evidence type="ECO:0000313" key="7">
    <source>
        <dbReference type="EMBL" id="OCL97538.1"/>
    </source>
</evidence>
<evidence type="ECO:0000256" key="5">
    <source>
        <dbReference type="SAM" id="Phobius"/>
    </source>
</evidence>
<dbReference type="Proteomes" id="UP000093281">
    <property type="component" value="Unassembled WGS sequence"/>
</dbReference>
<dbReference type="AlphaFoldDB" id="A0A1C0B519"/>
<feature type="transmembrane region" description="Helical" evidence="5">
    <location>
        <begin position="120"/>
        <end position="140"/>
    </location>
</feature>
<feature type="transmembrane region" description="Helical" evidence="5">
    <location>
        <begin position="392"/>
        <end position="409"/>
    </location>
</feature>
<feature type="transmembrane region" description="Helical" evidence="5">
    <location>
        <begin position="20"/>
        <end position="52"/>
    </location>
</feature>
<name>A0A1C0B519_9BACT</name>
<dbReference type="PANTHER" id="PTHR37422">
    <property type="entry name" value="TEICHURONIC ACID BIOSYNTHESIS PROTEIN TUAE"/>
    <property type="match status" value="1"/>
</dbReference>
<comment type="caution">
    <text evidence="7">The sequence shown here is derived from an EMBL/GenBank/DDBJ whole genome shotgun (WGS) entry which is preliminary data.</text>
</comment>
<dbReference type="OrthoDB" id="5292786at2"/>
<feature type="transmembrane region" description="Helical" evidence="5">
    <location>
        <begin position="98"/>
        <end position="113"/>
    </location>
</feature>
<evidence type="ECO:0000256" key="3">
    <source>
        <dbReference type="ARBA" id="ARBA00022989"/>
    </source>
</evidence>
<evidence type="ECO:0000256" key="2">
    <source>
        <dbReference type="ARBA" id="ARBA00022692"/>
    </source>
</evidence>
<feature type="transmembrane region" description="Helical" evidence="5">
    <location>
        <begin position="231"/>
        <end position="249"/>
    </location>
</feature>
<evidence type="ECO:0000259" key="6">
    <source>
        <dbReference type="Pfam" id="PF04932"/>
    </source>
</evidence>
<reference evidence="8" key="1">
    <citation type="submission" date="2015-05" db="EMBL/GenBank/DDBJ databases">
        <authorList>
            <person name="Rovetto F."/>
            <person name="Cocolin L."/>
            <person name="Illeghems K."/>
            <person name="Van Nieuwerburgh F."/>
            <person name="Houf K."/>
        </authorList>
    </citation>
    <scope>NUCLEOTIDE SEQUENCE [LARGE SCALE GENOMIC DNA]</scope>
    <source>
        <strain evidence="8">DU22</strain>
    </source>
</reference>
<dbReference type="EMBL" id="LCUJ01000010">
    <property type="protein sequence ID" value="OCL97538.1"/>
    <property type="molecule type" value="Genomic_DNA"/>
</dbReference>
<dbReference type="GO" id="GO:0016020">
    <property type="term" value="C:membrane"/>
    <property type="evidence" value="ECO:0007669"/>
    <property type="project" value="UniProtKB-SubCell"/>
</dbReference>
<keyword evidence="7" id="KW-0436">Ligase</keyword>
<dbReference type="InterPro" id="IPR051533">
    <property type="entry name" value="WaaL-like"/>
</dbReference>
<proteinExistence type="predicted"/>
<dbReference type="PANTHER" id="PTHR37422:SF13">
    <property type="entry name" value="LIPOPOLYSACCHARIDE BIOSYNTHESIS PROTEIN PA4999-RELATED"/>
    <property type="match status" value="1"/>
</dbReference>
<organism evidence="7 8">
    <name type="scientific">Aliarcobacter thereius</name>
    <dbReference type="NCBI Taxonomy" id="544718"/>
    <lineage>
        <taxon>Bacteria</taxon>
        <taxon>Pseudomonadati</taxon>
        <taxon>Campylobacterota</taxon>
        <taxon>Epsilonproteobacteria</taxon>
        <taxon>Campylobacterales</taxon>
        <taxon>Arcobacteraceae</taxon>
        <taxon>Aliarcobacter</taxon>
    </lineage>
</organism>
<comment type="subcellular location">
    <subcellularLocation>
        <location evidence="1">Membrane</location>
        <topology evidence="1">Multi-pass membrane protein</topology>
    </subcellularLocation>
</comment>
<feature type="domain" description="O-antigen ligase-related" evidence="6">
    <location>
        <begin position="193"/>
        <end position="348"/>
    </location>
</feature>
<dbReference type="Pfam" id="PF04932">
    <property type="entry name" value="Wzy_C"/>
    <property type="match status" value="1"/>
</dbReference>
<keyword evidence="4 5" id="KW-0472">Membrane</keyword>
<keyword evidence="3 5" id="KW-1133">Transmembrane helix</keyword>
<feature type="transmembrane region" description="Helical" evidence="5">
    <location>
        <begin position="64"/>
        <end position="86"/>
    </location>
</feature>
<accession>A0A1C0B519</accession>
<feature type="transmembrane region" description="Helical" evidence="5">
    <location>
        <begin position="337"/>
        <end position="356"/>
    </location>
</feature>
<sequence length="412" mass="48365">MIVKETNFFLKNYSIDYEKIINYFIVLYAFVFPFSRAGVTLSSVFIILFFLLQGDFKNKFKEIISNKFIIILFLFLFLSILSIFWSTDKAFAFTYLKKYWYFLTVPIIFISLKKEYINKVLVAFLLGMMITLVFFYGILLDTFSYEGNNPGSTSVFMNRIDYSIHIVLAIFISMYKVIYSESLKWKLFYIFSSSIFIITLFLNGGRTGYFAFFIVLIILALNNFKYKLMSFFISTGIIISIFFLAYNLSPMFKERMNYLEYDIKRMIIDKKFDSSFSMRVKMWELGIKSSFQEPLLGNGIGDEIVHVRDEVEQSSINQFVTNNTNFINYHNMFVHHLSQLGLVGLVLTILLFYYLYKLDFKEKIYKNLNIVFVSICILLFLQGILAVPASKIFFGFFASIFLAIARIESKEI</sequence>